<organism evidence="4">
    <name type="scientific">candidate division WOR-3 bacterium</name>
    <dbReference type="NCBI Taxonomy" id="2052148"/>
    <lineage>
        <taxon>Bacteria</taxon>
        <taxon>Bacteria division WOR-3</taxon>
    </lineage>
</organism>
<dbReference type="PANTHER" id="PTHR33619">
    <property type="entry name" value="POLYSACCHARIDE EXPORT PROTEIN GFCE-RELATED"/>
    <property type="match status" value="1"/>
</dbReference>
<feature type="domain" description="Polysaccharide export protein N-terminal" evidence="2">
    <location>
        <begin position="1"/>
        <end position="65"/>
    </location>
</feature>
<dbReference type="Pfam" id="PF02563">
    <property type="entry name" value="Poly_export"/>
    <property type="match status" value="1"/>
</dbReference>
<dbReference type="Gene3D" id="3.10.560.10">
    <property type="entry name" value="Outer membrane lipoprotein wza domain like"/>
    <property type="match status" value="1"/>
</dbReference>
<gene>
    <name evidence="4" type="ORF">ENH14_01320</name>
</gene>
<name>A0A7V0LUM9_UNCW3</name>
<dbReference type="EMBL" id="DRDR01000058">
    <property type="protein sequence ID" value="HDL60075.1"/>
    <property type="molecule type" value="Genomic_DNA"/>
</dbReference>
<dbReference type="PANTHER" id="PTHR33619:SF3">
    <property type="entry name" value="POLYSACCHARIDE EXPORT PROTEIN GFCE-RELATED"/>
    <property type="match status" value="1"/>
</dbReference>
<comment type="caution">
    <text evidence="4">The sequence shown here is derived from an EMBL/GenBank/DDBJ whole genome shotgun (WGS) entry which is preliminary data.</text>
</comment>
<dbReference type="GO" id="GO:0015159">
    <property type="term" value="F:polysaccharide transmembrane transporter activity"/>
    <property type="evidence" value="ECO:0007669"/>
    <property type="project" value="InterPro"/>
</dbReference>
<dbReference type="InterPro" id="IPR049712">
    <property type="entry name" value="Poly_export"/>
</dbReference>
<sequence length="175" mass="19942">GDAIVLKFHMYPELNDTAVVDIDTTMELPLIGRLNVKKFEVDNLRDTLYTLYSQYLKSPTFTVTLLYKVSVFGEVMRPGLYYVSPSDRVWEVIARAGGPTKRGNIKKLKIRRKGEILNINTWKAVTEGKLLKELGVESGDVFEVPKKFWPTLDEIYKAATTIAVIYTIYKDLSSQ</sequence>
<keyword evidence="1" id="KW-0732">Signal</keyword>
<evidence type="ECO:0000313" key="4">
    <source>
        <dbReference type="EMBL" id="HDL60075.1"/>
    </source>
</evidence>
<feature type="domain" description="Soluble ligand binding" evidence="3">
    <location>
        <begin position="68"/>
        <end position="114"/>
    </location>
</feature>
<dbReference type="InterPro" id="IPR019554">
    <property type="entry name" value="Soluble_ligand-bd"/>
</dbReference>
<dbReference type="Proteomes" id="UP000886381">
    <property type="component" value="Unassembled WGS sequence"/>
</dbReference>
<evidence type="ECO:0000259" key="2">
    <source>
        <dbReference type="Pfam" id="PF02563"/>
    </source>
</evidence>
<proteinExistence type="predicted"/>
<reference evidence="4" key="1">
    <citation type="journal article" date="2020" name="mSystems">
        <title>Genome- and Community-Level Interaction Insights into Carbon Utilization and Element Cycling Functions of Hydrothermarchaeota in Hydrothermal Sediment.</title>
        <authorList>
            <person name="Zhou Z."/>
            <person name="Liu Y."/>
            <person name="Xu W."/>
            <person name="Pan J."/>
            <person name="Luo Z.H."/>
            <person name="Li M."/>
        </authorList>
    </citation>
    <scope>NUCLEOTIDE SEQUENCE [LARGE SCALE GENOMIC DNA]</scope>
    <source>
        <strain evidence="4">HyVt-28</strain>
    </source>
</reference>
<accession>A0A7V0LUM9</accession>
<feature type="non-terminal residue" evidence="4">
    <location>
        <position position="1"/>
    </location>
</feature>
<dbReference type="AlphaFoldDB" id="A0A7V0LUM9"/>
<evidence type="ECO:0000256" key="1">
    <source>
        <dbReference type="ARBA" id="ARBA00022729"/>
    </source>
</evidence>
<dbReference type="Pfam" id="PF10531">
    <property type="entry name" value="SLBB"/>
    <property type="match status" value="1"/>
</dbReference>
<protein>
    <recommendedName>
        <fullName evidence="5">Soluble ligand binding domain-containing protein</fullName>
    </recommendedName>
</protein>
<dbReference type="InterPro" id="IPR003715">
    <property type="entry name" value="Poly_export_N"/>
</dbReference>
<evidence type="ECO:0008006" key="5">
    <source>
        <dbReference type="Google" id="ProtNLM"/>
    </source>
</evidence>
<evidence type="ECO:0000259" key="3">
    <source>
        <dbReference type="Pfam" id="PF10531"/>
    </source>
</evidence>